<name>A0ABV1HF71_9FIRM</name>
<dbReference type="SFLD" id="SFLDG01135">
    <property type="entry name" value="C1.5.6:_HAD__Beta-PGM__Phospha"/>
    <property type="match status" value="1"/>
</dbReference>
<dbReference type="PANTHER" id="PTHR43434:SF20">
    <property type="entry name" value="5'-NUCLEOTIDASE"/>
    <property type="match status" value="1"/>
</dbReference>
<protein>
    <submittedName>
        <fullName evidence="1">HAD hydrolase-like protein</fullName>
    </submittedName>
</protein>
<proteinExistence type="predicted"/>
<reference evidence="1 2" key="1">
    <citation type="submission" date="2024-03" db="EMBL/GenBank/DDBJ databases">
        <title>Human intestinal bacterial collection.</title>
        <authorList>
            <person name="Pauvert C."/>
            <person name="Hitch T.C.A."/>
            <person name="Clavel T."/>
        </authorList>
    </citation>
    <scope>NUCLEOTIDE SEQUENCE [LARGE SCALE GENOMIC DNA]</scope>
    <source>
        <strain evidence="1 2">CLA-AA-H185</strain>
    </source>
</reference>
<dbReference type="PANTHER" id="PTHR43434">
    <property type="entry name" value="PHOSPHOGLYCOLATE PHOSPHATASE"/>
    <property type="match status" value="1"/>
</dbReference>
<dbReference type="Pfam" id="PF13419">
    <property type="entry name" value="HAD_2"/>
    <property type="match status" value="1"/>
</dbReference>
<dbReference type="InterPro" id="IPR023198">
    <property type="entry name" value="PGP-like_dom2"/>
</dbReference>
<dbReference type="Proteomes" id="UP001454489">
    <property type="component" value="Unassembled WGS sequence"/>
</dbReference>
<dbReference type="RefSeq" id="WP_353531184.1">
    <property type="nucleotide sequence ID" value="NZ_JBBMEX010000011.1"/>
</dbReference>
<dbReference type="SFLD" id="SFLDS00003">
    <property type="entry name" value="Haloacid_Dehalogenase"/>
    <property type="match status" value="1"/>
</dbReference>
<dbReference type="Gene3D" id="1.10.150.240">
    <property type="entry name" value="Putative phosphatase, domain 2"/>
    <property type="match status" value="1"/>
</dbReference>
<comment type="caution">
    <text evidence="1">The sequence shown here is derived from an EMBL/GenBank/DDBJ whole genome shotgun (WGS) entry which is preliminary data.</text>
</comment>
<evidence type="ECO:0000313" key="2">
    <source>
        <dbReference type="Proteomes" id="UP001454489"/>
    </source>
</evidence>
<dbReference type="SUPFAM" id="SSF56784">
    <property type="entry name" value="HAD-like"/>
    <property type="match status" value="1"/>
</dbReference>
<dbReference type="InterPro" id="IPR050155">
    <property type="entry name" value="HAD-like_hydrolase_sf"/>
</dbReference>
<dbReference type="SFLD" id="SFLDG01129">
    <property type="entry name" value="C1.5:_HAD__Beta-PGM__Phosphata"/>
    <property type="match status" value="1"/>
</dbReference>
<accession>A0ABV1HF71</accession>
<sequence>MKQYKAILFDLDGTLLDTSEGVISSVQYTIDTLGYEKLDVGQMRSFIGPPVHRRLREIYGISEEESLRAMNIFRSHYGGDDLLKAHAYEGMKDLLLYLHEKGYQLGVATYKREDMAKRVLEHCGIASCFDSIHGSDAAGKYSKADVVRNCIHALGVDDPADAVLVGDSDNDVIGAHEIGLGFVGVTYGFGFSSKEDVLAFEPDAVAADVAQLKELF</sequence>
<dbReference type="InterPro" id="IPR036412">
    <property type="entry name" value="HAD-like_sf"/>
</dbReference>
<keyword evidence="2" id="KW-1185">Reference proteome</keyword>
<dbReference type="Gene3D" id="3.40.50.1000">
    <property type="entry name" value="HAD superfamily/HAD-like"/>
    <property type="match status" value="1"/>
</dbReference>
<evidence type="ECO:0000313" key="1">
    <source>
        <dbReference type="EMBL" id="MEQ2558359.1"/>
    </source>
</evidence>
<dbReference type="InterPro" id="IPR041492">
    <property type="entry name" value="HAD_2"/>
</dbReference>
<dbReference type="InterPro" id="IPR023214">
    <property type="entry name" value="HAD_sf"/>
</dbReference>
<organism evidence="1 2">
    <name type="scientific">Maccoyibacter intestinihominis</name>
    <dbReference type="NCBI Taxonomy" id="3133499"/>
    <lineage>
        <taxon>Bacteria</taxon>
        <taxon>Bacillati</taxon>
        <taxon>Bacillota</taxon>
        <taxon>Clostridia</taxon>
        <taxon>Lachnospirales</taxon>
        <taxon>Lachnospiraceae</taxon>
        <taxon>Maccoyibacter</taxon>
    </lineage>
</organism>
<dbReference type="EMBL" id="JBBMEX010000011">
    <property type="protein sequence ID" value="MEQ2558359.1"/>
    <property type="molecule type" value="Genomic_DNA"/>
</dbReference>
<gene>
    <name evidence="1" type="ORF">WMO43_10850</name>
</gene>